<dbReference type="Pfam" id="PF07727">
    <property type="entry name" value="RVT_2"/>
    <property type="match status" value="1"/>
</dbReference>
<dbReference type="InterPro" id="IPR001584">
    <property type="entry name" value="Integrase_cat-core"/>
</dbReference>
<dbReference type="InterPro" id="IPR013103">
    <property type="entry name" value="RVT_2"/>
</dbReference>
<dbReference type="InterPro" id="IPR036397">
    <property type="entry name" value="RNaseH_sf"/>
</dbReference>
<evidence type="ECO:0000256" key="2">
    <source>
        <dbReference type="SAM" id="MobiDB-lite"/>
    </source>
</evidence>
<dbReference type="PANTHER" id="PTHR11439">
    <property type="entry name" value="GAG-POL-RELATED RETROTRANSPOSON"/>
    <property type="match status" value="1"/>
</dbReference>
<dbReference type="InterPro" id="IPR043502">
    <property type="entry name" value="DNA/RNA_pol_sf"/>
</dbReference>
<dbReference type="Pfam" id="PF13976">
    <property type="entry name" value="gag_pre-integrs"/>
    <property type="match status" value="1"/>
</dbReference>
<dbReference type="SUPFAM" id="SSF56672">
    <property type="entry name" value="DNA/RNA polymerases"/>
    <property type="match status" value="1"/>
</dbReference>
<dbReference type="EMBL" id="AVOT02043602">
    <property type="protein sequence ID" value="MBW0539012.1"/>
    <property type="molecule type" value="Genomic_DNA"/>
</dbReference>
<dbReference type="InterPro" id="IPR012337">
    <property type="entry name" value="RNaseH-like_sf"/>
</dbReference>
<sequence>MPIESGIPIPIEESSDDEVHLKTKMIILDQNNWVQWSCQMENYLTARHYDDLLIAPSEDMKSTPKFKQKNSSALSLLWGCVSRELEGVLLDNRTSFYDTWEALGKVCGKNSIVVICESFRELMTLRYDPETSLQDHICKFQKVLARHNSITTDKELGMLVSSTMAAAAFLSSLNGDRELTGLIQTLYDLKPFTMSTVIHRVSIEHSRRQQSDDQALFAGDSSTKTQPKFRQNEPRNKGKNRKYPKKPEKGIVNNNELNKSESDKRFESLEKMISRLQATINKKAVHLVNEDKTVQNNSDSDTFMIQEDFIFSTDENKIYLDSGAGKSVVNDLSLLTNVMEINHQINTYGNPVHISHQGCLKFKNLSIHPVYYAPNGPVNLLSVSQLLDNGIKPVLKNNNFLLKKGDTIMATFKREGNLFSSKVVSFQAFVATDNKDWHTLLGHPSDSYLNQLLKEGKISGKLLSSKKCEICQQTKIQQRPHNNNFPKSPLPFHRLHVDTLEITPITHQGYRYVLVIVDDFSRFNRICLLKKKSESEGYLKAFINEGISLERGPANSPQTNGIAERFNQTLLTKTRCLLAQSKIPIELWNEASKHASLLINHLPHKVLGMRTPYYLLEESGKTLSPKLDFKKLIPFGIKVMVHKQNTESKLSVRDYLIPSPHFETKVRQNVVKLLVPVVKEQRVPSTLTESLELESTVEERMVTPTVPQREQLRNYEYVPYYDKAPRDISNKISQENIINEGRRQTKRPEQLMLADVVPYNEAVNDSINSEKWKEAMSQEFNSLMSHNTGVLVPYPTGNKVIGGMWRLTRKRNEYGEVYRYKARWVVLGNHQDHLLHYFDTWASVGRNESFKIMLSLVVNCSFIPYQFDVETAFLHGEMDATVYVKQVKGFEKEGKESWVWRLNKSLYGTKQAPRMWQEKLVGILTKCNMMKSNSDDSVFLNQGKTLMLHMHVDDGFIIGKHNQEIIAFLNEFSSSLNIKYKKFPTQHLGYKLDWKKNNMLEISQTDLIIKLLHDHDMNDSKGVKTPCNGNLISELDNEGEVISTNNYQKAIGSLNYLAQHTRPDIMFTVNQLSKYSLKPNAKHWTAVKHLLRYLKNTMTMTLHYSKKTSEPDKILAGWADADYANSKQDRKSITGYVTTVFGNPISWVSKKQSVVAQSTTEAEFIAMNICVKQLRWMSFLLNDLGINSSKPTLYNDNSGALTISKQATLNDNTKHIEVRYQYLRELVLKKQLDIVQVSSEDMIADVLTKPLGVQKLLVVYQQLGLKDHRGVLRIGDPIEVS</sequence>
<dbReference type="Proteomes" id="UP000765509">
    <property type="component" value="Unassembled WGS sequence"/>
</dbReference>
<dbReference type="InterPro" id="IPR025724">
    <property type="entry name" value="GAG-pre-integrase_dom"/>
</dbReference>
<evidence type="ECO:0000256" key="1">
    <source>
        <dbReference type="ARBA" id="ARBA00022884"/>
    </source>
</evidence>
<dbReference type="SUPFAM" id="SSF53098">
    <property type="entry name" value="Ribonuclease H-like"/>
    <property type="match status" value="1"/>
</dbReference>
<dbReference type="Gene3D" id="3.30.420.10">
    <property type="entry name" value="Ribonuclease H-like superfamily/Ribonuclease H"/>
    <property type="match status" value="1"/>
</dbReference>
<evidence type="ECO:0000259" key="3">
    <source>
        <dbReference type="PROSITE" id="PS50994"/>
    </source>
</evidence>
<keyword evidence="1" id="KW-0694">RNA-binding</keyword>
<evidence type="ECO:0000313" key="5">
    <source>
        <dbReference type="Proteomes" id="UP000765509"/>
    </source>
</evidence>
<proteinExistence type="predicted"/>
<organism evidence="4 5">
    <name type="scientific">Austropuccinia psidii MF-1</name>
    <dbReference type="NCBI Taxonomy" id="1389203"/>
    <lineage>
        <taxon>Eukaryota</taxon>
        <taxon>Fungi</taxon>
        <taxon>Dikarya</taxon>
        <taxon>Basidiomycota</taxon>
        <taxon>Pucciniomycotina</taxon>
        <taxon>Pucciniomycetes</taxon>
        <taxon>Pucciniales</taxon>
        <taxon>Sphaerophragmiaceae</taxon>
        <taxon>Austropuccinia</taxon>
    </lineage>
</organism>
<feature type="compositionally biased region" description="Polar residues" evidence="2">
    <location>
        <begin position="220"/>
        <end position="229"/>
    </location>
</feature>
<dbReference type="GO" id="GO:0003723">
    <property type="term" value="F:RNA binding"/>
    <property type="evidence" value="ECO:0007669"/>
    <property type="project" value="UniProtKB-KW"/>
</dbReference>
<name>A0A9Q3FKT9_9BASI</name>
<feature type="region of interest" description="Disordered" evidence="2">
    <location>
        <begin position="204"/>
        <end position="259"/>
    </location>
</feature>
<feature type="domain" description="Integrase catalytic" evidence="3">
    <location>
        <begin position="515"/>
        <end position="620"/>
    </location>
</feature>
<dbReference type="PROSITE" id="PS50994">
    <property type="entry name" value="INTEGRASE"/>
    <property type="match status" value="1"/>
</dbReference>
<dbReference type="GO" id="GO:0015074">
    <property type="term" value="P:DNA integration"/>
    <property type="evidence" value="ECO:0007669"/>
    <property type="project" value="InterPro"/>
</dbReference>
<dbReference type="OrthoDB" id="2506833at2759"/>
<dbReference type="CDD" id="cd09272">
    <property type="entry name" value="RNase_HI_RT_Ty1"/>
    <property type="match status" value="1"/>
</dbReference>
<dbReference type="PANTHER" id="PTHR11439:SF463">
    <property type="entry name" value="REVERSE TRANSCRIPTASE TY1_COPIA-TYPE DOMAIN-CONTAINING PROTEIN"/>
    <property type="match status" value="1"/>
</dbReference>
<gene>
    <name evidence="4" type="ORF">O181_078727</name>
</gene>
<evidence type="ECO:0000313" key="4">
    <source>
        <dbReference type="EMBL" id="MBW0539012.1"/>
    </source>
</evidence>
<keyword evidence="5" id="KW-1185">Reference proteome</keyword>
<accession>A0A9Q3FKT9</accession>
<comment type="caution">
    <text evidence="4">The sequence shown here is derived from an EMBL/GenBank/DDBJ whole genome shotgun (WGS) entry which is preliminary data.</text>
</comment>
<protein>
    <recommendedName>
        <fullName evidence="3">Integrase catalytic domain-containing protein</fullName>
    </recommendedName>
</protein>
<dbReference type="GO" id="GO:0005634">
    <property type="term" value="C:nucleus"/>
    <property type="evidence" value="ECO:0007669"/>
    <property type="project" value="UniProtKB-ARBA"/>
</dbReference>
<reference evidence="4" key="1">
    <citation type="submission" date="2021-03" db="EMBL/GenBank/DDBJ databases">
        <title>Draft genome sequence of rust myrtle Austropuccinia psidii MF-1, a brazilian biotype.</title>
        <authorList>
            <person name="Quecine M.C."/>
            <person name="Pachon D.M.R."/>
            <person name="Bonatelli M.L."/>
            <person name="Correr F.H."/>
            <person name="Franceschini L.M."/>
            <person name="Leite T.F."/>
            <person name="Margarido G.R.A."/>
            <person name="Almeida C.A."/>
            <person name="Ferrarezi J.A."/>
            <person name="Labate C.A."/>
        </authorList>
    </citation>
    <scope>NUCLEOTIDE SEQUENCE</scope>
    <source>
        <strain evidence="4">MF-1</strain>
    </source>
</reference>